<protein>
    <submittedName>
        <fullName evidence="1">Uncharacterized protein</fullName>
    </submittedName>
</protein>
<dbReference type="EMBL" id="OEJX01000017">
    <property type="protein sequence ID" value="SOR61114.1"/>
    <property type="molecule type" value="Genomic_DNA"/>
</dbReference>
<dbReference type="AlphaFoldDB" id="A0AAQ1NWJ6"/>
<proteinExistence type="predicted"/>
<evidence type="ECO:0000313" key="2">
    <source>
        <dbReference type="Proteomes" id="UP000234460"/>
    </source>
</evidence>
<organism evidence="1 2">
    <name type="scientific">Leptospira interrogans serovar Manilae</name>
    <dbReference type="NCBI Taxonomy" id="214675"/>
    <lineage>
        <taxon>Bacteria</taxon>
        <taxon>Pseudomonadati</taxon>
        <taxon>Spirochaetota</taxon>
        <taxon>Spirochaetia</taxon>
        <taxon>Leptospirales</taxon>
        <taxon>Leptospiraceae</taxon>
        <taxon>Leptospira</taxon>
    </lineage>
</organism>
<evidence type="ECO:0000313" key="1">
    <source>
        <dbReference type="EMBL" id="SOR61114.1"/>
    </source>
</evidence>
<comment type="caution">
    <text evidence="1">The sequence shown here is derived from an EMBL/GenBank/DDBJ whole genome shotgun (WGS) entry which is preliminary data.</text>
</comment>
<sequence length="69" mass="8104">MPNHVFIDINRSELFSVVNHYSMPNHIWEDCTSSGPSLERFLLIFGVQLGDLFHKMIVDERTFFYTSSH</sequence>
<name>A0AAQ1NWJ6_LEPIR</name>
<accession>A0AAQ1NWJ6</accession>
<dbReference type="Proteomes" id="UP000234460">
    <property type="component" value="Chromosome LMANV2"/>
</dbReference>
<reference evidence="1 2" key="1">
    <citation type="submission" date="2017-11" db="EMBL/GenBank/DDBJ databases">
        <authorList>
            <person name="Lechat P."/>
        </authorList>
    </citation>
    <scope>NUCLEOTIDE SEQUENCE [LARGE SCALE GENOMIC DNA]</scope>
    <source>
        <strain evidence="1">L495</strain>
    </source>
</reference>
<gene>
    <name evidence="1" type="ORF">LMANV2_240166</name>
</gene>